<dbReference type="CDD" id="cd00366">
    <property type="entry name" value="ASKHA_NBD_FGGY"/>
    <property type="match status" value="1"/>
</dbReference>
<dbReference type="InterPro" id="IPR018485">
    <property type="entry name" value="FGGY_C"/>
</dbReference>
<name>A0A1M7ZM02_9HYPH</name>
<dbReference type="RefSeq" id="WP_073629174.1">
    <property type="nucleotide sequence ID" value="NZ_FRXO01000004.1"/>
</dbReference>
<dbReference type="InterPro" id="IPR043129">
    <property type="entry name" value="ATPase_NBD"/>
</dbReference>
<dbReference type="InterPro" id="IPR018483">
    <property type="entry name" value="Carb_kinase_FGGY_CS"/>
</dbReference>
<evidence type="ECO:0000313" key="7">
    <source>
        <dbReference type="EMBL" id="SHO65911.1"/>
    </source>
</evidence>
<dbReference type="GO" id="GO:0016301">
    <property type="term" value="F:kinase activity"/>
    <property type="evidence" value="ECO:0007669"/>
    <property type="project" value="UniProtKB-KW"/>
</dbReference>
<reference evidence="7 8" key="1">
    <citation type="submission" date="2016-12" db="EMBL/GenBank/DDBJ databases">
        <authorList>
            <person name="Song W.-J."/>
            <person name="Kurnit D.M."/>
        </authorList>
    </citation>
    <scope>NUCLEOTIDE SEQUENCE [LARGE SCALE GENOMIC DNA]</scope>
    <source>
        <strain evidence="7 8">DSM 19599</strain>
    </source>
</reference>
<dbReference type="STRING" id="1123029.SAMN02745172_02560"/>
<evidence type="ECO:0000256" key="3">
    <source>
        <dbReference type="ARBA" id="ARBA00022777"/>
    </source>
</evidence>
<proteinExistence type="inferred from homology"/>
<dbReference type="PROSITE" id="PS00445">
    <property type="entry name" value="FGGY_KINASES_2"/>
    <property type="match status" value="1"/>
</dbReference>
<evidence type="ECO:0000259" key="5">
    <source>
        <dbReference type="Pfam" id="PF00370"/>
    </source>
</evidence>
<dbReference type="InterPro" id="IPR018484">
    <property type="entry name" value="FGGY_N"/>
</dbReference>
<dbReference type="Gene3D" id="3.30.420.40">
    <property type="match status" value="2"/>
</dbReference>
<evidence type="ECO:0000313" key="8">
    <source>
        <dbReference type="Proteomes" id="UP000186406"/>
    </source>
</evidence>
<accession>A0A1M7ZM02</accession>
<dbReference type="PIRSF" id="PIRSF000538">
    <property type="entry name" value="GlpK"/>
    <property type="match status" value="1"/>
</dbReference>
<gene>
    <name evidence="7" type="ORF">SAMN02745172_02560</name>
</gene>
<dbReference type="EMBL" id="FRXO01000004">
    <property type="protein sequence ID" value="SHO65911.1"/>
    <property type="molecule type" value="Genomic_DNA"/>
</dbReference>
<dbReference type="SUPFAM" id="SSF53067">
    <property type="entry name" value="Actin-like ATPase domain"/>
    <property type="match status" value="2"/>
</dbReference>
<evidence type="ECO:0000256" key="1">
    <source>
        <dbReference type="ARBA" id="ARBA00009156"/>
    </source>
</evidence>
<dbReference type="AlphaFoldDB" id="A0A1M7ZM02"/>
<evidence type="ECO:0000256" key="4">
    <source>
        <dbReference type="RuleBase" id="RU003733"/>
    </source>
</evidence>
<keyword evidence="3 4" id="KW-0418">Kinase</keyword>
<dbReference type="Proteomes" id="UP000186406">
    <property type="component" value="Unassembled WGS sequence"/>
</dbReference>
<dbReference type="GO" id="GO:0005975">
    <property type="term" value="P:carbohydrate metabolic process"/>
    <property type="evidence" value="ECO:0007669"/>
    <property type="project" value="InterPro"/>
</dbReference>
<dbReference type="Pfam" id="PF00370">
    <property type="entry name" value="FGGY_N"/>
    <property type="match status" value="1"/>
</dbReference>
<feature type="domain" description="Carbohydrate kinase FGGY N-terminal" evidence="5">
    <location>
        <begin position="4"/>
        <end position="249"/>
    </location>
</feature>
<protein>
    <submittedName>
        <fullName evidence="7">Xylulokinase</fullName>
    </submittedName>
</protein>
<dbReference type="PANTHER" id="PTHR43095:SF5">
    <property type="entry name" value="XYLULOSE KINASE"/>
    <property type="match status" value="1"/>
</dbReference>
<comment type="similarity">
    <text evidence="1 4">Belongs to the FGGY kinase family.</text>
</comment>
<dbReference type="GO" id="GO:0016773">
    <property type="term" value="F:phosphotransferase activity, alcohol group as acceptor"/>
    <property type="evidence" value="ECO:0007669"/>
    <property type="project" value="InterPro"/>
</dbReference>
<feature type="domain" description="Carbohydrate kinase FGGY C-terminal" evidence="6">
    <location>
        <begin position="288"/>
        <end position="457"/>
    </location>
</feature>
<sequence>MSSYVLGCDLGTMGTKTALYSANGRVAAEAFQESKICYPRPSVVEQDPDDIFASAVATIRAVIEQSGVHPGQIAGIAFDGQMAGMINLDANWGVVTPYDSWLDTRCARYIPVLKMRESEIIASSGGAPSFNHGAKMLFWKNEHPEIYARIAKFTMLSSYVAGRMAGLKGEDAFIDRSYLGLSNFADTSNSCWNTDLVETFGLDPKKLPRIVDPWEIIGAVTPEMARLTGLAAGTPIAAGCGDATANILGAGIVEPGTLFDVAGTASVLSIVTDRFATDTRHKMLYMCPHAAPGLYFAMAYVNGGGLNLRWFRDQFGQVEKLISEADGENVYQRLGRMAEKAPPGAGKLLFLPHLGGRVCPNNATVRGAIMGLSWGHTKNHIFRAILEGIGYEYAYYLKACRDLMPEFRPKRIVGIGGGARSRIFKQIKADILGVPYMSLDREECGTLGAALVAGHAAGLFSDMAATAESFTRPTGEAVSPDPERHAFYQPLARAYVTMLESTQAVFDELAAIEDFVPSERAMAAE</sequence>
<evidence type="ECO:0000256" key="2">
    <source>
        <dbReference type="ARBA" id="ARBA00022679"/>
    </source>
</evidence>
<dbReference type="InterPro" id="IPR050406">
    <property type="entry name" value="FGGY_Carb_Kinase"/>
</dbReference>
<dbReference type="PANTHER" id="PTHR43095">
    <property type="entry name" value="SUGAR KINASE"/>
    <property type="match status" value="1"/>
</dbReference>
<keyword evidence="8" id="KW-1185">Reference proteome</keyword>
<dbReference type="Pfam" id="PF02782">
    <property type="entry name" value="FGGY_C"/>
    <property type="match status" value="1"/>
</dbReference>
<evidence type="ECO:0000259" key="6">
    <source>
        <dbReference type="Pfam" id="PF02782"/>
    </source>
</evidence>
<dbReference type="InterPro" id="IPR000577">
    <property type="entry name" value="Carb_kinase_FGGY"/>
</dbReference>
<keyword evidence="2 4" id="KW-0808">Transferase</keyword>
<organism evidence="7 8">
    <name type="scientific">Pseudoxanthobacter soli DSM 19599</name>
    <dbReference type="NCBI Taxonomy" id="1123029"/>
    <lineage>
        <taxon>Bacteria</taxon>
        <taxon>Pseudomonadati</taxon>
        <taxon>Pseudomonadota</taxon>
        <taxon>Alphaproteobacteria</taxon>
        <taxon>Hyphomicrobiales</taxon>
        <taxon>Segnochrobactraceae</taxon>
        <taxon>Pseudoxanthobacter</taxon>
    </lineage>
</organism>
<dbReference type="OrthoDB" id="9805576at2"/>